<gene>
    <name evidence="8" type="primary">rfbD</name>
    <name evidence="8" type="ORF">Q5Y72_08460</name>
</gene>
<dbReference type="InterPro" id="IPR005913">
    <property type="entry name" value="dTDP_dehydrorham_reduct"/>
</dbReference>
<comment type="catalytic activity">
    <reaction evidence="5 6">
        <text>dTDP-beta-L-rhamnose + NADP(+) = dTDP-4-dehydro-beta-L-rhamnose + NADPH + H(+)</text>
        <dbReference type="Rhea" id="RHEA:21796"/>
        <dbReference type="ChEBI" id="CHEBI:15378"/>
        <dbReference type="ChEBI" id="CHEBI:57510"/>
        <dbReference type="ChEBI" id="CHEBI:57783"/>
        <dbReference type="ChEBI" id="CHEBI:58349"/>
        <dbReference type="ChEBI" id="CHEBI:62830"/>
        <dbReference type="EC" id="1.1.1.133"/>
    </reaction>
</comment>
<evidence type="ECO:0000256" key="5">
    <source>
        <dbReference type="ARBA" id="ARBA00048200"/>
    </source>
</evidence>
<dbReference type="PANTHER" id="PTHR10491:SF4">
    <property type="entry name" value="METHIONINE ADENOSYLTRANSFERASE 2 SUBUNIT BETA"/>
    <property type="match status" value="1"/>
</dbReference>
<dbReference type="SUPFAM" id="SSF51735">
    <property type="entry name" value="NAD(P)-binding Rossmann-fold domains"/>
    <property type="match status" value="1"/>
</dbReference>
<dbReference type="Pfam" id="PF04321">
    <property type="entry name" value="RmlD_sub_bind"/>
    <property type="match status" value="1"/>
</dbReference>
<keyword evidence="9" id="KW-1185">Reference proteome</keyword>
<dbReference type="RefSeq" id="WP_305962977.1">
    <property type="nucleotide sequence ID" value="NZ_JAVAMQ010000006.1"/>
</dbReference>
<dbReference type="EMBL" id="JAVAMQ010000006">
    <property type="protein sequence ID" value="MDP5307125.1"/>
    <property type="molecule type" value="Genomic_DNA"/>
</dbReference>
<dbReference type="PANTHER" id="PTHR10491">
    <property type="entry name" value="DTDP-4-DEHYDRORHAMNOSE REDUCTASE"/>
    <property type="match status" value="1"/>
</dbReference>
<name>A0ABT9JBZ5_9RHOB</name>
<accession>A0ABT9JBZ5</accession>
<keyword evidence="6" id="KW-0521">NADP</keyword>
<evidence type="ECO:0000256" key="6">
    <source>
        <dbReference type="RuleBase" id="RU364082"/>
    </source>
</evidence>
<evidence type="ECO:0000259" key="7">
    <source>
        <dbReference type="Pfam" id="PF04321"/>
    </source>
</evidence>
<dbReference type="NCBIfam" id="TIGR01214">
    <property type="entry name" value="rmlD"/>
    <property type="match status" value="1"/>
</dbReference>
<dbReference type="Gene3D" id="3.90.25.10">
    <property type="entry name" value="UDP-galactose 4-epimerase, domain 1"/>
    <property type="match status" value="1"/>
</dbReference>
<comment type="similarity">
    <text evidence="2 6">Belongs to the dTDP-4-dehydrorhamnose reductase family.</text>
</comment>
<reference evidence="8 9" key="1">
    <citation type="submission" date="2023-08" db="EMBL/GenBank/DDBJ databases">
        <authorList>
            <person name="Park J.-S."/>
        </authorList>
    </citation>
    <scope>NUCLEOTIDE SEQUENCE [LARGE SCALE GENOMIC DNA]</scope>
    <source>
        <strain evidence="8 9">2205BS29-5</strain>
    </source>
</reference>
<comment type="pathway">
    <text evidence="1 6">Carbohydrate biosynthesis; dTDP-L-rhamnose biosynthesis.</text>
</comment>
<comment type="caution">
    <text evidence="8">The sequence shown here is derived from an EMBL/GenBank/DDBJ whole genome shotgun (WGS) entry which is preliminary data.</text>
</comment>
<keyword evidence="6 8" id="KW-0560">Oxidoreductase</keyword>
<protein>
    <recommendedName>
        <fullName evidence="4 6">dTDP-4-dehydrorhamnose reductase</fullName>
        <ecNumber evidence="3 6">1.1.1.133</ecNumber>
    </recommendedName>
</protein>
<dbReference type="InterPro" id="IPR036291">
    <property type="entry name" value="NAD(P)-bd_dom_sf"/>
</dbReference>
<evidence type="ECO:0000256" key="4">
    <source>
        <dbReference type="ARBA" id="ARBA00017099"/>
    </source>
</evidence>
<proteinExistence type="inferred from homology"/>
<comment type="cofactor">
    <cofactor evidence="6">
        <name>Mg(2+)</name>
        <dbReference type="ChEBI" id="CHEBI:18420"/>
    </cofactor>
    <text evidence="6">Binds 1 Mg(2+) ion per monomer.</text>
</comment>
<dbReference type="InterPro" id="IPR029903">
    <property type="entry name" value="RmlD-like-bd"/>
</dbReference>
<evidence type="ECO:0000313" key="8">
    <source>
        <dbReference type="EMBL" id="MDP5307125.1"/>
    </source>
</evidence>
<dbReference type="EC" id="1.1.1.133" evidence="3 6"/>
<evidence type="ECO:0000313" key="9">
    <source>
        <dbReference type="Proteomes" id="UP001224997"/>
    </source>
</evidence>
<evidence type="ECO:0000256" key="3">
    <source>
        <dbReference type="ARBA" id="ARBA00012929"/>
    </source>
</evidence>
<dbReference type="CDD" id="cd05254">
    <property type="entry name" value="dTDP_HR_like_SDR_e"/>
    <property type="match status" value="1"/>
</dbReference>
<dbReference type="GO" id="GO:0008831">
    <property type="term" value="F:dTDP-4-dehydrorhamnose reductase activity"/>
    <property type="evidence" value="ECO:0007669"/>
    <property type="project" value="UniProtKB-EC"/>
</dbReference>
<feature type="domain" description="RmlD-like substrate binding" evidence="7">
    <location>
        <begin position="4"/>
        <end position="281"/>
    </location>
</feature>
<dbReference type="Proteomes" id="UP001224997">
    <property type="component" value="Unassembled WGS sequence"/>
</dbReference>
<comment type="function">
    <text evidence="6">Catalyzes the reduction of dTDP-6-deoxy-L-lyxo-4-hexulose to yield dTDP-L-rhamnose.</text>
</comment>
<evidence type="ECO:0000256" key="1">
    <source>
        <dbReference type="ARBA" id="ARBA00004781"/>
    </source>
</evidence>
<dbReference type="Gene3D" id="3.40.50.720">
    <property type="entry name" value="NAD(P)-binding Rossmann-like Domain"/>
    <property type="match status" value="1"/>
</dbReference>
<organism evidence="8 9">
    <name type="scientific">Paracoccus spongiarum</name>
    <dbReference type="NCBI Taxonomy" id="3064387"/>
    <lineage>
        <taxon>Bacteria</taxon>
        <taxon>Pseudomonadati</taxon>
        <taxon>Pseudomonadota</taxon>
        <taxon>Alphaproteobacteria</taxon>
        <taxon>Rhodobacterales</taxon>
        <taxon>Paracoccaceae</taxon>
        <taxon>Paracoccus</taxon>
    </lineage>
</organism>
<evidence type="ECO:0000256" key="2">
    <source>
        <dbReference type="ARBA" id="ARBA00010944"/>
    </source>
</evidence>
<sequence>MQGVLVFGKTGQVARELALLAPEAQFLGRDEADLADPEGCADALLRARPSLVINAAAYTAVDRAESEPDIARSVNALSPGAMARAAAALDVPFLHVSTDYVFDGSGTAPWIESAATAPLGVYGATKLAGEQAVAAARGRSVILRTSWVFSAHGANFVKTMLRLGAVRDEIAVVADQIGGPTPAAGIAATLLHIGRAMAEGRPAAAIYHYAGAPDASWADFAAAIFAQAGLACRVRPIPGADYPTPARRPQNSRLDCGAIARDFAVSRPDWRKGLADVLARLEQTT</sequence>